<dbReference type="FunFam" id="3.80.10.10:FF:000129">
    <property type="entry name" value="Leucine-rich repeat receptor-like kinase"/>
    <property type="match status" value="1"/>
</dbReference>
<dbReference type="GeneID" id="120107000"/>
<keyword evidence="15" id="KW-1185">Reference proteome</keyword>
<dbReference type="FunFam" id="3.80.10.10:FF:000095">
    <property type="entry name" value="LRR receptor-like serine/threonine-protein kinase GSO1"/>
    <property type="match status" value="1"/>
</dbReference>
<dbReference type="Gene3D" id="1.10.510.10">
    <property type="entry name" value="Transferase(Phosphotransferase) domain 1"/>
    <property type="match status" value="1"/>
</dbReference>
<dbReference type="SUPFAM" id="SSF52058">
    <property type="entry name" value="L domain-like"/>
    <property type="match status" value="2"/>
</dbReference>
<dbReference type="OrthoDB" id="676979at2759"/>
<accession>A0A8B8ZRS8</accession>
<evidence type="ECO:0000256" key="8">
    <source>
        <dbReference type="ARBA" id="ARBA00022840"/>
    </source>
</evidence>
<keyword evidence="4" id="KW-0812">Transmembrane</keyword>
<dbReference type="InterPro" id="IPR055414">
    <property type="entry name" value="LRR_R13L4/SHOC2-like"/>
</dbReference>
<evidence type="ECO:0000256" key="11">
    <source>
        <dbReference type="ARBA" id="ARBA00023170"/>
    </source>
</evidence>
<keyword evidence="8" id="KW-0067">ATP-binding</keyword>
<dbReference type="PANTHER" id="PTHR48010:SF96">
    <property type="entry name" value="OS05G0595800 PROTEIN"/>
    <property type="match status" value="1"/>
</dbReference>
<dbReference type="InterPro" id="IPR000719">
    <property type="entry name" value="Prot_kinase_dom"/>
</dbReference>
<feature type="signal peptide" evidence="13">
    <location>
        <begin position="1"/>
        <end position="28"/>
    </location>
</feature>
<reference evidence="16" key="1">
    <citation type="submission" date="2025-08" db="UniProtKB">
        <authorList>
            <consortium name="RefSeq"/>
        </authorList>
    </citation>
    <scope>IDENTIFICATION</scope>
    <source>
        <tissue evidence="16">Young leaves</tissue>
    </source>
</reference>
<dbReference type="Proteomes" id="UP000228380">
    <property type="component" value="Unplaced"/>
</dbReference>
<dbReference type="Pfam" id="PF13855">
    <property type="entry name" value="LRR_8"/>
    <property type="match status" value="1"/>
</dbReference>
<keyword evidence="12" id="KW-0325">Glycoprotein</keyword>
<evidence type="ECO:0000256" key="6">
    <source>
        <dbReference type="ARBA" id="ARBA00022737"/>
    </source>
</evidence>
<dbReference type="RefSeq" id="XP_038976067.1">
    <property type="nucleotide sequence ID" value="XM_039120139.1"/>
</dbReference>
<evidence type="ECO:0000256" key="12">
    <source>
        <dbReference type="ARBA" id="ARBA00023180"/>
    </source>
</evidence>
<feature type="domain" description="Protein kinase" evidence="14">
    <location>
        <begin position="617"/>
        <end position="892"/>
    </location>
</feature>
<evidence type="ECO:0000256" key="5">
    <source>
        <dbReference type="ARBA" id="ARBA00022729"/>
    </source>
</evidence>
<keyword evidence="5 13" id="KW-0732">Signal</keyword>
<dbReference type="PROSITE" id="PS00109">
    <property type="entry name" value="PROTEIN_KINASE_TYR"/>
    <property type="match status" value="1"/>
</dbReference>
<keyword evidence="2" id="KW-0433">Leucine-rich repeat</keyword>
<dbReference type="KEGG" id="pda:120107000"/>
<dbReference type="PANTHER" id="PTHR48010">
    <property type="entry name" value="OS05G0588300 PROTEIN"/>
    <property type="match status" value="1"/>
</dbReference>
<evidence type="ECO:0000256" key="9">
    <source>
        <dbReference type="ARBA" id="ARBA00022989"/>
    </source>
</evidence>
<evidence type="ECO:0000256" key="4">
    <source>
        <dbReference type="ARBA" id="ARBA00022692"/>
    </source>
</evidence>
<organism evidence="15 16">
    <name type="scientific">Phoenix dactylifera</name>
    <name type="common">Date palm</name>
    <dbReference type="NCBI Taxonomy" id="42345"/>
    <lineage>
        <taxon>Eukaryota</taxon>
        <taxon>Viridiplantae</taxon>
        <taxon>Streptophyta</taxon>
        <taxon>Embryophyta</taxon>
        <taxon>Tracheophyta</taxon>
        <taxon>Spermatophyta</taxon>
        <taxon>Magnoliopsida</taxon>
        <taxon>Liliopsida</taxon>
        <taxon>Arecaceae</taxon>
        <taxon>Coryphoideae</taxon>
        <taxon>Phoeniceae</taxon>
        <taxon>Phoenix</taxon>
    </lineage>
</organism>
<evidence type="ECO:0000313" key="16">
    <source>
        <dbReference type="RefSeq" id="XP_038976067.1"/>
    </source>
</evidence>
<dbReference type="Pfam" id="PF07714">
    <property type="entry name" value="PK_Tyr_Ser-Thr"/>
    <property type="match status" value="1"/>
</dbReference>
<comment type="subcellular location">
    <subcellularLocation>
        <location evidence="1">Membrane</location>
        <topology evidence="1">Single-pass type I membrane protein</topology>
    </subcellularLocation>
</comment>
<protein>
    <submittedName>
        <fullName evidence="16">Leucine-rich repeat receptor-like tyrosine-protein kinase PXC3</fullName>
    </submittedName>
</protein>
<name>A0A8B8ZRS8_PHODC</name>
<dbReference type="InterPro" id="IPR001611">
    <property type="entry name" value="Leu-rich_rpt"/>
</dbReference>
<feature type="chain" id="PRO_5034070591" evidence="13">
    <location>
        <begin position="29"/>
        <end position="899"/>
    </location>
</feature>
<keyword evidence="11" id="KW-0675">Receptor</keyword>
<dbReference type="SUPFAM" id="SSF56112">
    <property type="entry name" value="Protein kinase-like (PK-like)"/>
    <property type="match status" value="1"/>
</dbReference>
<keyword evidence="7" id="KW-0547">Nucleotide-binding</keyword>
<dbReference type="InterPro" id="IPR011009">
    <property type="entry name" value="Kinase-like_dom_sf"/>
</dbReference>
<proteinExistence type="predicted"/>
<dbReference type="AlphaFoldDB" id="A0A8B8ZRS8"/>
<evidence type="ECO:0000256" key="13">
    <source>
        <dbReference type="SAM" id="SignalP"/>
    </source>
</evidence>
<dbReference type="FunFam" id="3.30.200.20:FF:000454">
    <property type="entry name" value="Leucine-rich repeat receptor-like tyrosine-protein kinase PXC3"/>
    <property type="match status" value="1"/>
</dbReference>
<dbReference type="Gene3D" id="3.30.200.20">
    <property type="entry name" value="Phosphorylase Kinase, domain 1"/>
    <property type="match status" value="1"/>
</dbReference>
<dbReference type="InterPro" id="IPR008266">
    <property type="entry name" value="Tyr_kinase_AS"/>
</dbReference>
<dbReference type="GO" id="GO:0005524">
    <property type="term" value="F:ATP binding"/>
    <property type="evidence" value="ECO:0007669"/>
    <property type="project" value="UniProtKB-KW"/>
</dbReference>
<evidence type="ECO:0000313" key="15">
    <source>
        <dbReference type="Proteomes" id="UP000228380"/>
    </source>
</evidence>
<dbReference type="PROSITE" id="PS50011">
    <property type="entry name" value="PROTEIN_KINASE_DOM"/>
    <property type="match status" value="1"/>
</dbReference>
<dbReference type="SMART" id="SM00369">
    <property type="entry name" value="LRR_TYP"/>
    <property type="match status" value="8"/>
</dbReference>
<keyword evidence="9" id="KW-1133">Transmembrane helix</keyword>
<dbReference type="GO" id="GO:0016020">
    <property type="term" value="C:membrane"/>
    <property type="evidence" value="ECO:0007669"/>
    <property type="project" value="UniProtKB-SubCell"/>
</dbReference>
<sequence>MRGGAMASLRCCFALVMVLLCGSQPAAAAASQLQDRPTMVALQRELMVVDWDPNNPSSYCSWCGVTCAGPNQTVEAVDLPRHNLRGSISSISELSSLKRLDLSGNSFHGSIPSSFGNLAMLEFLDLSMNKFESWIPSSLGRIRNLKSLNLSNNFLWGEIPDELKKLERLQELQISGNNLSGSIPAWVGSLTDLRVFSAYENNLVGVIPDNLGSVSQLEVLNLHSNLLEGAIPESVFMSGKLQVLVLTVNRLNGSLPASVGNCKGLSSLRIGNNRLVGSIPASIGNVSSLTYFEADSNHLSGEIVPEFAQCSNLTLLNLASNGFTGTIPEKLGELKNLQEFIVSDNGLTGELPKSILRCRNLSKLDLSYNRFKGSLPADLCNMSRLQFLLLDHNSISGEIPRGIGNCARLLELQMGRNYLTGNIPPEIGKIKNLQIALNLSFNHLRGPLPQELGRLDKLVSLDVSNNQLSGDIPSELKGMLSLIEVNFSDNQLTGQIPIFGPFQKSPRSSFSGNKDLCGDPLDFNCGDYSSSVAGYDDHRKVSYKIILAVVGSGLSVFTTVSVVASLFMLREKQEMDGKDTMVAGEVVVTPPHITAGNVFIESLKQAIDFDGAVKATLKNSNKVSNGTFSTTYKVAMPSGLVLSVKKLKSVDRTVVHHQNKMIRELERLGNLCHANLMRPIGYAIYEDVALLLHHYMPNGTLAQLLRNKIGTEFEPDWPRRLSIAIGVAEGLAYLHHIAIIHLDISSGNIFLDANFNALIGEIEISKLLDPSKGPASISAVAGSFGYIPPEYAYTMRVTVPGNVYSFGVVLLEIVTSRLPVDEVFGEGMDLVKWVHNASGRGEFLEQMMDARLSAVTFAWRKQMVAVLKVAMLCTEDTPAKRPKMKQVVEMLLEAKEDQM</sequence>
<dbReference type="Pfam" id="PF23598">
    <property type="entry name" value="LRR_14"/>
    <property type="match status" value="1"/>
</dbReference>
<evidence type="ECO:0000256" key="2">
    <source>
        <dbReference type="ARBA" id="ARBA00022614"/>
    </source>
</evidence>
<dbReference type="GO" id="GO:0004674">
    <property type="term" value="F:protein serine/threonine kinase activity"/>
    <property type="evidence" value="ECO:0007669"/>
    <property type="project" value="UniProtKB-EC"/>
</dbReference>
<gene>
    <name evidence="16" type="primary">LOC120107000</name>
</gene>
<evidence type="ECO:0000259" key="14">
    <source>
        <dbReference type="PROSITE" id="PS50011"/>
    </source>
</evidence>
<dbReference type="FunFam" id="1.10.510.10:FF:000388">
    <property type="entry name" value="Leucine-rich repeat receptor-like tyrosine-protein kinase PXC3"/>
    <property type="match status" value="1"/>
</dbReference>
<keyword evidence="10" id="KW-0472">Membrane</keyword>
<evidence type="ECO:0000256" key="7">
    <source>
        <dbReference type="ARBA" id="ARBA00022741"/>
    </source>
</evidence>
<keyword evidence="6" id="KW-0677">Repeat</keyword>
<keyword evidence="3" id="KW-0808">Transferase</keyword>
<dbReference type="InterPro" id="IPR001245">
    <property type="entry name" value="Ser-Thr/Tyr_kinase_cat_dom"/>
</dbReference>
<evidence type="ECO:0000256" key="1">
    <source>
        <dbReference type="ARBA" id="ARBA00004479"/>
    </source>
</evidence>
<dbReference type="Pfam" id="PF00560">
    <property type="entry name" value="LRR_1"/>
    <property type="match status" value="2"/>
</dbReference>
<dbReference type="InterPro" id="IPR003591">
    <property type="entry name" value="Leu-rich_rpt_typical-subtyp"/>
</dbReference>
<dbReference type="Gene3D" id="3.80.10.10">
    <property type="entry name" value="Ribonuclease Inhibitor"/>
    <property type="match status" value="2"/>
</dbReference>
<dbReference type="InterPro" id="IPR050994">
    <property type="entry name" value="At_inactive_RLKs"/>
</dbReference>
<dbReference type="InterPro" id="IPR032675">
    <property type="entry name" value="LRR_dom_sf"/>
</dbReference>
<evidence type="ECO:0000256" key="3">
    <source>
        <dbReference type="ARBA" id="ARBA00022679"/>
    </source>
</evidence>
<evidence type="ECO:0000256" key="10">
    <source>
        <dbReference type="ARBA" id="ARBA00023136"/>
    </source>
</evidence>
<dbReference type="FunFam" id="3.80.10.10:FF:000041">
    <property type="entry name" value="LRR receptor-like serine/threonine-protein kinase ERECTA"/>
    <property type="match status" value="1"/>
</dbReference>